<dbReference type="PANTHER" id="PTHR12341:SF7">
    <property type="entry name" value="5'-3' EXORIBONUCLEASE 1"/>
    <property type="match status" value="1"/>
</dbReference>
<evidence type="ECO:0000256" key="2">
    <source>
        <dbReference type="ARBA" id="ARBA00022801"/>
    </source>
</evidence>
<feature type="domain" description="Xrn1 N-terminal" evidence="6">
    <location>
        <begin position="1"/>
        <end position="226"/>
    </location>
</feature>
<evidence type="ECO:0000256" key="1">
    <source>
        <dbReference type="ARBA" id="ARBA00022722"/>
    </source>
</evidence>
<evidence type="ECO:0000259" key="6">
    <source>
        <dbReference type="Pfam" id="PF03159"/>
    </source>
</evidence>
<evidence type="ECO:0008006" key="9">
    <source>
        <dbReference type="Google" id="ProtNLM"/>
    </source>
</evidence>
<feature type="domain" description="Xrn1 helical" evidence="7">
    <location>
        <begin position="262"/>
        <end position="352"/>
    </location>
</feature>
<dbReference type="InterPro" id="IPR027073">
    <property type="entry name" value="5_3_exoribonuclease"/>
</dbReference>
<keyword evidence="2" id="KW-0378">Hydrolase</keyword>
<dbReference type="Gene3D" id="1.25.40.1050">
    <property type="match status" value="1"/>
</dbReference>
<dbReference type="Pfam" id="PF17846">
    <property type="entry name" value="XRN_M"/>
    <property type="match status" value="2"/>
</dbReference>
<comment type="similarity">
    <text evidence="4">Belongs to the 5'-3' exonuclease family.</text>
</comment>
<dbReference type="InterPro" id="IPR004859">
    <property type="entry name" value="Xrn1_N"/>
</dbReference>
<name>A0A6C0KHI2_9ZZZZ</name>
<dbReference type="GO" id="GO:0005634">
    <property type="term" value="C:nucleus"/>
    <property type="evidence" value="ECO:0007669"/>
    <property type="project" value="TreeGrafter"/>
</dbReference>
<evidence type="ECO:0000256" key="5">
    <source>
        <dbReference type="SAM" id="MobiDB-lite"/>
    </source>
</evidence>
<protein>
    <recommendedName>
        <fullName evidence="9">Xrn1 N-terminal domain-containing protein</fullName>
    </recommendedName>
</protein>
<evidence type="ECO:0000259" key="7">
    <source>
        <dbReference type="Pfam" id="PF17846"/>
    </source>
</evidence>
<feature type="domain" description="Xrn1 helical" evidence="7">
    <location>
        <begin position="361"/>
        <end position="551"/>
    </location>
</feature>
<evidence type="ECO:0000256" key="4">
    <source>
        <dbReference type="ARBA" id="ARBA00038299"/>
    </source>
</evidence>
<feature type="region of interest" description="Disordered" evidence="5">
    <location>
        <begin position="108"/>
        <end position="132"/>
    </location>
</feature>
<dbReference type="GO" id="GO:0000956">
    <property type="term" value="P:nuclear-transcribed mRNA catabolic process"/>
    <property type="evidence" value="ECO:0007669"/>
    <property type="project" value="TreeGrafter"/>
</dbReference>
<dbReference type="GO" id="GO:0003723">
    <property type="term" value="F:RNA binding"/>
    <property type="evidence" value="ECO:0007669"/>
    <property type="project" value="TreeGrafter"/>
</dbReference>
<evidence type="ECO:0000256" key="3">
    <source>
        <dbReference type="ARBA" id="ARBA00022839"/>
    </source>
</evidence>
<evidence type="ECO:0000313" key="8">
    <source>
        <dbReference type="EMBL" id="QHU15734.1"/>
    </source>
</evidence>
<dbReference type="EMBL" id="MN740867">
    <property type="protein sequence ID" value="QHU15734.1"/>
    <property type="molecule type" value="Genomic_DNA"/>
</dbReference>
<sequence length="571" mass="67101">MGIKYFFGWLRQTFPSHIRTINMSEDLRQVVEVDTFLIDMNGIFHYCCQKVYQYGNFKHLRDSSYNSNRKTTSSQRQKMVMRMVGSYIDKLMAFVKPKKRVVMAIDGPAPLSKQSQQRSRRYRSARDNEDGMFDSNSITPGTVFLDHLSKYIDWHIRQRVSQGLWGDIDVIFSSEKSSGEGEHKLVKFVREHGTDDESYMMQGMDADLVMLSLATQKPNFHILRENPYRYEHEYYYINLSKIRETLVNSLLCEQSLNDDSIHINDFIAMIFFTGNDFLPHLPTIEILEGGVEHLFETYRMIVKQYGSLTTNIQTFNIKAVQVFLGTLGQRQTEALIEKRSKSIEFPDMLLAKHTRLQQSGQFHLDWENYRTEYYATKMNCYTEEDIHLACMKYVEGLQWVLTYYTKGTPHAHWRWFYPYDHAPFLTDIAANMDSYYEWIHKNKKLNRPNNPYQPFLQLLSVLPPKSNTLLPHPLSGLMTNPNLLASYPDSFEVDMDGKKNEWEGVVKLPPLDYVTLEQEYEKVVRSVEERDRRRNFIGKSFLYTATNHEYVFKSYYGDIEQCLASSTIFPL</sequence>
<proteinExistence type="inferred from homology"/>
<dbReference type="GO" id="GO:0004534">
    <property type="term" value="F:5'-3' RNA exonuclease activity"/>
    <property type="evidence" value="ECO:0007669"/>
    <property type="project" value="TreeGrafter"/>
</dbReference>
<dbReference type="Gene3D" id="3.40.50.12390">
    <property type="match status" value="1"/>
</dbReference>
<dbReference type="InterPro" id="IPR041412">
    <property type="entry name" value="Xrn1_helical"/>
</dbReference>
<dbReference type="CDD" id="cd18673">
    <property type="entry name" value="PIN_XRN1-2-like"/>
    <property type="match status" value="1"/>
</dbReference>
<dbReference type="AlphaFoldDB" id="A0A6C0KHI2"/>
<dbReference type="PANTHER" id="PTHR12341">
    <property type="entry name" value="5'-&gt;3' EXORIBONUCLEASE"/>
    <property type="match status" value="1"/>
</dbReference>
<accession>A0A6C0KHI2</accession>
<keyword evidence="1" id="KW-0540">Nuclease</keyword>
<reference evidence="8" key="1">
    <citation type="journal article" date="2020" name="Nature">
        <title>Giant virus diversity and host interactions through global metagenomics.</title>
        <authorList>
            <person name="Schulz F."/>
            <person name="Roux S."/>
            <person name="Paez-Espino D."/>
            <person name="Jungbluth S."/>
            <person name="Walsh D.A."/>
            <person name="Denef V.J."/>
            <person name="McMahon K.D."/>
            <person name="Konstantinidis K.T."/>
            <person name="Eloe-Fadrosh E.A."/>
            <person name="Kyrpides N.C."/>
            <person name="Woyke T."/>
        </authorList>
    </citation>
    <scope>NUCLEOTIDE SEQUENCE</scope>
    <source>
        <strain evidence="8">GVMAG-S-3300010158-109</strain>
    </source>
</reference>
<dbReference type="Pfam" id="PF03159">
    <property type="entry name" value="XRN_N"/>
    <property type="match status" value="1"/>
</dbReference>
<keyword evidence="3" id="KW-0269">Exonuclease</keyword>
<organism evidence="8">
    <name type="scientific">viral metagenome</name>
    <dbReference type="NCBI Taxonomy" id="1070528"/>
    <lineage>
        <taxon>unclassified sequences</taxon>
        <taxon>metagenomes</taxon>
        <taxon>organismal metagenomes</taxon>
    </lineage>
</organism>